<organism evidence="2 3">
    <name type="scientific">Aegilops tauschii subsp. strangulata</name>
    <name type="common">Goatgrass</name>
    <dbReference type="NCBI Taxonomy" id="200361"/>
    <lineage>
        <taxon>Eukaryota</taxon>
        <taxon>Viridiplantae</taxon>
        <taxon>Streptophyta</taxon>
        <taxon>Embryophyta</taxon>
        <taxon>Tracheophyta</taxon>
        <taxon>Spermatophyta</taxon>
        <taxon>Magnoliopsida</taxon>
        <taxon>Liliopsida</taxon>
        <taxon>Poales</taxon>
        <taxon>Poaceae</taxon>
        <taxon>BOP clade</taxon>
        <taxon>Pooideae</taxon>
        <taxon>Triticodae</taxon>
        <taxon>Triticeae</taxon>
        <taxon>Triticinae</taxon>
        <taxon>Aegilops</taxon>
    </lineage>
</organism>
<accession>A0A453M8A5</accession>
<evidence type="ECO:0000313" key="3">
    <source>
        <dbReference type="Proteomes" id="UP000015105"/>
    </source>
</evidence>
<evidence type="ECO:0000256" key="1">
    <source>
        <dbReference type="SAM" id="MobiDB-lite"/>
    </source>
</evidence>
<sequence length="44" mass="5105">GLAVQAFRREEESAKTLKRRRDRIEQPRFREAKASSILSLSSTE</sequence>
<dbReference type="EnsemblPlants" id="AET5Gv21088200.1">
    <property type="protein sequence ID" value="AET5Gv21088200.1"/>
    <property type="gene ID" value="AET5Gv21088200"/>
</dbReference>
<name>A0A453M8A5_AEGTS</name>
<reference evidence="2" key="3">
    <citation type="journal article" date="2017" name="Nature">
        <title>Genome sequence of the progenitor of the wheat D genome Aegilops tauschii.</title>
        <authorList>
            <person name="Luo M.C."/>
            <person name="Gu Y.Q."/>
            <person name="Puiu D."/>
            <person name="Wang H."/>
            <person name="Twardziok S.O."/>
            <person name="Deal K.R."/>
            <person name="Huo N."/>
            <person name="Zhu T."/>
            <person name="Wang L."/>
            <person name="Wang Y."/>
            <person name="McGuire P.E."/>
            <person name="Liu S."/>
            <person name="Long H."/>
            <person name="Ramasamy R.K."/>
            <person name="Rodriguez J.C."/>
            <person name="Van S.L."/>
            <person name="Yuan L."/>
            <person name="Wang Z."/>
            <person name="Xia Z."/>
            <person name="Xiao L."/>
            <person name="Anderson O.D."/>
            <person name="Ouyang S."/>
            <person name="Liang Y."/>
            <person name="Zimin A.V."/>
            <person name="Pertea G."/>
            <person name="Qi P."/>
            <person name="Bennetzen J.L."/>
            <person name="Dai X."/>
            <person name="Dawson M.W."/>
            <person name="Muller H.G."/>
            <person name="Kugler K."/>
            <person name="Rivarola-Duarte L."/>
            <person name="Spannagl M."/>
            <person name="Mayer K.F.X."/>
            <person name="Lu F.H."/>
            <person name="Bevan M.W."/>
            <person name="Leroy P."/>
            <person name="Li P."/>
            <person name="You F.M."/>
            <person name="Sun Q."/>
            <person name="Liu Z."/>
            <person name="Lyons E."/>
            <person name="Wicker T."/>
            <person name="Salzberg S.L."/>
            <person name="Devos K.M."/>
            <person name="Dvorak J."/>
        </authorList>
    </citation>
    <scope>NUCLEOTIDE SEQUENCE [LARGE SCALE GENOMIC DNA]</scope>
    <source>
        <strain evidence="2">cv. AL8/78</strain>
    </source>
</reference>
<dbReference type="AlphaFoldDB" id="A0A453M8A5"/>
<evidence type="ECO:0000313" key="2">
    <source>
        <dbReference type="EnsemblPlants" id="AET5Gv21088200.1"/>
    </source>
</evidence>
<dbReference type="Gramene" id="AET5Gv21088200.1">
    <property type="protein sequence ID" value="AET5Gv21088200.1"/>
    <property type="gene ID" value="AET5Gv21088200"/>
</dbReference>
<protein>
    <submittedName>
        <fullName evidence="2">Uncharacterized protein</fullName>
    </submittedName>
</protein>
<reference evidence="3" key="1">
    <citation type="journal article" date="2014" name="Science">
        <title>Ancient hybridizations among the ancestral genomes of bread wheat.</title>
        <authorList>
            <consortium name="International Wheat Genome Sequencing Consortium,"/>
            <person name="Marcussen T."/>
            <person name="Sandve S.R."/>
            <person name="Heier L."/>
            <person name="Spannagl M."/>
            <person name="Pfeifer M."/>
            <person name="Jakobsen K.S."/>
            <person name="Wulff B.B."/>
            <person name="Steuernagel B."/>
            <person name="Mayer K.F."/>
            <person name="Olsen O.A."/>
        </authorList>
    </citation>
    <scope>NUCLEOTIDE SEQUENCE [LARGE SCALE GENOMIC DNA]</scope>
    <source>
        <strain evidence="3">cv. AL8/78</strain>
    </source>
</reference>
<reference evidence="2" key="5">
    <citation type="journal article" date="2021" name="G3 (Bethesda)">
        <title>Aegilops tauschii genome assembly Aet v5.0 features greater sequence contiguity and improved annotation.</title>
        <authorList>
            <person name="Wang L."/>
            <person name="Zhu T."/>
            <person name="Rodriguez J.C."/>
            <person name="Deal K.R."/>
            <person name="Dubcovsky J."/>
            <person name="McGuire P.E."/>
            <person name="Lux T."/>
            <person name="Spannagl M."/>
            <person name="Mayer K.F.X."/>
            <person name="Baldrich P."/>
            <person name="Meyers B.C."/>
            <person name="Huo N."/>
            <person name="Gu Y.Q."/>
            <person name="Zhou H."/>
            <person name="Devos K.M."/>
            <person name="Bennetzen J.L."/>
            <person name="Unver T."/>
            <person name="Budak H."/>
            <person name="Gulick P.J."/>
            <person name="Galiba G."/>
            <person name="Kalapos B."/>
            <person name="Nelson D.R."/>
            <person name="Li P."/>
            <person name="You F.M."/>
            <person name="Luo M.C."/>
            <person name="Dvorak J."/>
        </authorList>
    </citation>
    <scope>NUCLEOTIDE SEQUENCE [LARGE SCALE GENOMIC DNA]</scope>
    <source>
        <strain evidence="2">cv. AL8/78</strain>
    </source>
</reference>
<reference evidence="3" key="2">
    <citation type="journal article" date="2017" name="Nat. Plants">
        <title>The Aegilops tauschii genome reveals multiple impacts of transposons.</title>
        <authorList>
            <person name="Zhao G."/>
            <person name="Zou C."/>
            <person name="Li K."/>
            <person name="Wang K."/>
            <person name="Li T."/>
            <person name="Gao L."/>
            <person name="Zhang X."/>
            <person name="Wang H."/>
            <person name="Yang Z."/>
            <person name="Liu X."/>
            <person name="Jiang W."/>
            <person name="Mao L."/>
            <person name="Kong X."/>
            <person name="Jiao Y."/>
            <person name="Jia J."/>
        </authorList>
    </citation>
    <scope>NUCLEOTIDE SEQUENCE [LARGE SCALE GENOMIC DNA]</scope>
    <source>
        <strain evidence="3">cv. AL8/78</strain>
    </source>
</reference>
<proteinExistence type="predicted"/>
<keyword evidence="3" id="KW-1185">Reference proteome</keyword>
<dbReference type="Proteomes" id="UP000015105">
    <property type="component" value="Chromosome 5D"/>
</dbReference>
<feature type="compositionally biased region" description="Basic and acidic residues" evidence="1">
    <location>
        <begin position="22"/>
        <end position="33"/>
    </location>
</feature>
<feature type="region of interest" description="Disordered" evidence="1">
    <location>
        <begin position="15"/>
        <end position="44"/>
    </location>
</feature>
<reference evidence="2" key="4">
    <citation type="submission" date="2019-03" db="UniProtKB">
        <authorList>
            <consortium name="EnsemblPlants"/>
        </authorList>
    </citation>
    <scope>IDENTIFICATION</scope>
</reference>